<keyword evidence="1" id="KW-0812">Transmembrane</keyword>
<protein>
    <submittedName>
        <fullName evidence="2">Uncharacterized protein</fullName>
    </submittedName>
</protein>
<reference evidence="2" key="1">
    <citation type="submission" date="2023-06" db="EMBL/GenBank/DDBJ databases">
        <title>Genomic analysis of the entomopathogenic nematode Steinernema hermaphroditum.</title>
        <authorList>
            <person name="Schwarz E.M."/>
            <person name="Heppert J.K."/>
            <person name="Baniya A."/>
            <person name="Schwartz H.T."/>
            <person name="Tan C.-H."/>
            <person name="Antoshechkin I."/>
            <person name="Sternberg P.W."/>
            <person name="Goodrich-Blair H."/>
            <person name="Dillman A.R."/>
        </authorList>
    </citation>
    <scope>NUCLEOTIDE SEQUENCE</scope>
    <source>
        <strain evidence="2">PS9179</strain>
        <tissue evidence="2">Whole animal</tissue>
    </source>
</reference>
<dbReference type="EMBL" id="JAUCMV010000005">
    <property type="protein sequence ID" value="KAK0398542.1"/>
    <property type="molecule type" value="Genomic_DNA"/>
</dbReference>
<sequence>MAWPSWLLLWVSWSIDYVDLNYFEYLFWLFLPIFVAFVAPVLPSSPFAFTDAISFWLLERGTNKYNIILGCNWVSLTWLRSNRTLHCVGDKFIFKIPDWRMICKVFCVTAARVDDCIQNHNDGCLGIKYGCNTDVHGKLSRCIQNSSLGT</sequence>
<dbReference type="AlphaFoldDB" id="A0AA39H3G6"/>
<keyword evidence="1" id="KW-0472">Membrane</keyword>
<gene>
    <name evidence="2" type="ORF">QR680_002639</name>
</gene>
<accession>A0AA39H3G6</accession>
<keyword evidence="3" id="KW-1185">Reference proteome</keyword>
<keyword evidence="1" id="KW-1133">Transmembrane helix</keyword>
<proteinExistence type="predicted"/>
<comment type="caution">
    <text evidence="2">The sequence shown here is derived from an EMBL/GenBank/DDBJ whole genome shotgun (WGS) entry which is preliminary data.</text>
</comment>
<evidence type="ECO:0000256" key="1">
    <source>
        <dbReference type="SAM" id="Phobius"/>
    </source>
</evidence>
<feature type="transmembrane region" description="Helical" evidence="1">
    <location>
        <begin position="25"/>
        <end position="58"/>
    </location>
</feature>
<dbReference type="Proteomes" id="UP001175271">
    <property type="component" value="Unassembled WGS sequence"/>
</dbReference>
<organism evidence="2 3">
    <name type="scientific">Steinernema hermaphroditum</name>
    <dbReference type="NCBI Taxonomy" id="289476"/>
    <lineage>
        <taxon>Eukaryota</taxon>
        <taxon>Metazoa</taxon>
        <taxon>Ecdysozoa</taxon>
        <taxon>Nematoda</taxon>
        <taxon>Chromadorea</taxon>
        <taxon>Rhabditida</taxon>
        <taxon>Tylenchina</taxon>
        <taxon>Panagrolaimomorpha</taxon>
        <taxon>Strongyloidoidea</taxon>
        <taxon>Steinernematidae</taxon>
        <taxon>Steinernema</taxon>
    </lineage>
</organism>
<evidence type="ECO:0000313" key="3">
    <source>
        <dbReference type="Proteomes" id="UP001175271"/>
    </source>
</evidence>
<evidence type="ECO:0000313" key="2">
    <source>
        <dbReference type="EMBL" id="KAK0398542.1"/>
    </source>
</evidence>
<name>A0AA39H3G6_9BILA</name>